<evidence type="ECO:0000256" key="7">
    <source>
        <dbReference type="ARBA" id="ARBA00025798"/>
    </source>
</evidence>
<dbReference type="SUPFAM" id="SSF49329">
    <property type="entry name" value="Cu,Zn superoxide dismutase-like"/>
    <property type="match status" value="1"/>
</dbReference>
<dbReference type="RefSeq" id="XP_020892029.1">
    <property type="nucleotide sequence ID" value="XM_021036370.2"/>
</dbReference>
<evidence type="ECO:0000313" key="11">
    <source>
        <dbReference type="Proteomes" id="UP000887567"/>
    </source>
</evidence>
<dbReference type="CDD" id="cd00305">
    <property type="entry name" value="Cu-Zn_Superoxide_Dismutase"/>
    <property type="match status" value="1"/>
</dbReference>
<dbReference type="GO" id="GO:0006801">
    <property type="term" value="P:superoxide metabolic process"/>
    <property type="evidence" value="ECO:0007669"/>
    <property type="project" value="InterPro"/>
</dbReference>
<keyword evidence="11" id="KW-1185">Reference proteome</keyword>
<keyword evidence="5" id="KW-0186">Copper</keyword>
<sequence>MADSSPTVTKIEFAVKMTCGSCADKVKSALEGVDGIKSYSVDLGEERVVVDTVLASGRVQELIETTGLKTILRGHGSGGDSQPEHLGAAVAMMSGSNGTKGLTRFVQVTRENCVIDGTIDGLSPGLHGFHIHEFGDLSNGCNSTGDHFNPYNRDHGGPDDENRHIGDLGNVIANSDGRATFRIEDSKIKVWDIIGRAVVIHEGEDDLGKGGHPLSKKTGNSGARVGCGIIARSAGLFQNTKKYCACDGRILWEDGPIKPTASQL</sequence>
<dbReference type="Gene3D" id="2.60.40.200">
    <property type="entry name" value="Superoxide dismutase, copper/zinc binding domain"/>
    <property type="match status" value="1"/>
</dbReference>
<evidence type="ECO:0000256" key="3">
    <source>
        <dbReference type="ARBA" id="ARBA00022723"/>
    </source>
</evidence>
<keyword evidence="6" id="KW-1015">Disulfide bond</keyword>
<dbReference type="InterPro" id="IPR036163">
    <property type="entry name" value="HMA_dom_sf"/>
</dbReference>
<dbReference type="EnsemblMetazoa" id="XM_021036370.2">
    <property type="protein sequence ID" value="XP_020892029.1"/>
    <property type="gene ID" value="LOC110231354"/>
</dbReference>
<evidence type="ECO:0000256" key="2">
    <source>
        <dbReference type="ARBA" id="ARBA00001973"/>
    </source>
</evidence>
<dbReference type="SUPFAM" id="SSF55008">
    <property type="entry name" value="HMA, heavy metal-associated domain"/>
    <property type="match status" value="1"/>
</dbReference>
<protein>
    <recommendedName>
        <fullName evidence="8">Superoxide dismutase copper chaperone</fullName>
    </recommendedName>
</protein>
<evidence type="ECO:0000313" key="10">
    <source>
        <dbReference type="EnsemblMetazoa" id="XP_020892029.1"/>
    </source>
</evidence>
<dbReference type="PROSITE" id="PS00087">
    <property type="entry name" value="SOD_CU_ZN_1"/>
    <property type="match status" value="1"/>
</dbReference>
<proteinExistence type="inferred from homology"/>
<dbReference type="PANTHER" id="PTHR10003">
    <property type="entry name" value="SUPEROXIDE DISMUTASE CU-ZN -RELATED"/>
    <property type="match status" value="1"/>
</dbReference>
<dbReference type="AlphaFoldDB" id="A0A913WPA3"/>
<evidence type="ECO:0000256" key="4">
    <source>
        <dbReference type="ARBA" id="ARBA00022833"/>
    </source>
</evidence>
<name>A0A913WPA3_EXADI</name>
<dbReference type="GO" id="GO:0005507">
    <property type="term" value="F:copper ion binding"/>
    <property type="evidence" value="ECO:0007669"/>
    <property type="project" value="InterPro"/>
</dbReference>
<evidence type="ECO:0000256" key="1">
    <source>
        <dbReference type="ARBA" id="ARBA00001947"/>
    </source>
</evidence>
<dbReference type="KEGG" id="epa:110231354"/>
<dbReference type="InterPro" id="IPR001424">
    <property type="entry name" value="SOD_Cu_Zn_dom"/>
</dbReference>
<dbReference type="Proteomes" id="UP000887567">
    <property type="component" value="Unplaced"/>
</dbReference>
<comment type="similarity">
    <text evidence="7">In the C-terminal section; belongs to the Cu-Zn superoxide dismutase family.</text>
</comment>
<keyword evidence="3" id="KW-0479">Metal-binding</keyword>
<dbReference type="OMA" id="KNVWEER"/>
<reference evidence="10" key="1">
    <citation type="submission" date="2022-11" db="UniProtKB">
        <authorList>
            <consortium name="EnsemblMetazoa"/>
        </authorList>
    </citation>
    <scope>IDENTIFICATION</scope>
</reference>
<dbReference type="InterPro" id="IPR024134">
    <property type="entry name" value="SOD_Cu/Zn_/chaperone"/>
</dbReference>
<accession>A0A913WPA3</accession>
<organism evidence="10 11">
    <name type="scientific">Exaiptasia diaphana</name>
    <name type="common">Tropical sea anemone</name>
    <name type="synonym">Aiptasia pulchella</name>
    <dbReference type="NCBI Taxonomy" id="2652724"/>
    <lineage>
        <taxon>Eukaryota</taxon>
        <taxon>Metazoa</taxon>
        <taxon>Cnidaria</taxon>
        <taxon>Anthozoa</taxon>
        <taxon>Hexacorallia</taxon>
        <taxon>Actiniaria</taxon>
        <taxon>Aiptasiidae</taxon>
        <taxon>Exaiptasia</taxon>
    </lineage>
</organism>
<keyword evidence="4" id="KW-0862">Zinc</keyword>
<dbReference type="PROSITE" id="PS50846">
    <property type="entry name" value="HMA_2"/>
    <property type="match status" value="1"/>
</dbReference>
<dbReference type="GeneID" id="110231354"/>
<dbReference type="PRINTS" id="PR00068">
    <property type="entry name" value="CUZNDISMTASE"/>
</dbReference>
<dbReference type="CDD" id="cd00371">
    <property type="entry name" value="HMA"/>
    <property type="match status" value="1"/>
</dbReference>
<dbReference type="Gene3D" id="3.30.70.100">
    <property type="match status" value="1"/>
</dbReference>
<comment type="cofactor">
    <cofactor evidence="2">
        <name>Cu(2+)</name>
        <dbReference type="ChEBI" id="CHEBI:29036"/>
    </cofactor>
</comment>
<dbReference type="InterPro" id="IPR036423">
    <property type="entry name" value="SOD-like_Cu/Zn_dom_sf"/>
</dbReference>
<dbReference type="Pfam" id="PF00080">
    <property type="entry name" value="Sod_Cu"/>
    <property type="match status" value="1"/>
</dbReference>
<dbReference type="OrthoDB" id="666972at2759"/>
<dbReference type="FunFam" id="2.60.40.200:FF:000004">
    <property type="entry name" value="Copper chaperone for superoxide dismutase"/>
    <property type="match status" value="1"/>
</dbReference>
<dbReference type="PROSITE" id="PS00332">
    <property type="entry name" value="SOD_CU_ZN_2"/>
    <property type="match status" value="1"/>
</dbReference>
<evidence type="ECO:0000256" key="8">
    <source>
        <dbReference type="ARBA" id="ARBA00032899"/>
    </source>
</evidence>
<dbReference type="Pfam" id="PF00403">
    <property type="entry name" value="HMA"/>
    <property type="match status" value="1"/>
</dbReference>
<evidence type="ECO:0000256" key="5">
    <source>
        <dbReference type="ARBA" id="ARBA00023008"/>
    </source>
</evidence>
<dbReference type="InterPro" id="IPR006121">
    <property type="entry name" value="HMA_dom"/>
</dbReference>
<comment type="cofactor">
    <cofactor evidence="1">
        <name>Zn(2+)</name>
        <dbReference type="ChEBI" id="CHEBI:29105"/>
    </cofactor>
</comment>
<evidence type="ECO:0000259" key="9">
    <source>
        <dbReference type="PROSITE" id="PS50846"/>
    </source>
</evidence>
<evidence type="ECO:0000256" key="6">
    <source>
        <dbReference type="ARBA" id="ARBA00023157"/>
    </source>
</evidence>
<feature type="domain" description="HMA" evidence="9">
    <location>
        <begin position="8"/>
        <end position="71"/>
    </location>
</feature>
<dbReference type="InterPro" id="IPR018152">
    <property type="entry name" value="SOD_Cu/Zn_BS"/>
</dbReference>